<organism evidence="1 2">
    <name type="scientific">Fusarium fujikuroi</name>
    <name type="common">Bakanae and foot rot disease fungus</name>
    <name type="synonym">Gibberella fujikuroi</name>
    <dbReference type="NCBI Taxonomy" id="5127"/>
    <lineage>
        <taxon>Eukaryota</taxon>
        <taxon>Fungi</taxon>
        <taxon>Dikarya</taxon>
        <taxon>Ascomycota</taxon>
        <taxon>Pezizomycotina</taxon>
        <taxon>Sordariomycetes</taxon>
        <taxon>Hypocreomycetidae</taxon>
        <taxon>Hypocreales</taxon>
        <taxon>Nectriaceae</taxon>
        <taxon>Fusarium</taxon>
        <taxon>Fusarium fujikuroi species complex</taxon>
    </lineage>
</organism>
<dbReference type="AlphaFoldDB" id="A0A2H3RNP4"/>
<sequence>MSTNQIEMRNTRGLSLPLEQTTVDNIEDSLSVNAVLNAAFVQETTVPDEGYGWTAVFGCAEITWWFVGTTYSWGVVQTALVEEGVSGAPTLRFVGSLTVSCIAILAVANARIVSGIGAQKLAFLGVTLLGGGEILAASGCSPQWGMCFMTESIIPAQYFQRKRGLANGIVFAAGGLGGAAISLAIERLLAVLGPAWAL</sequence>
<name>A0A2H3RNP4_FUSFU</name>
<dbReference type="EMBL" id="CABFJX010000061">
    <property type="protein sequence ID" value="VTT61510.1"/>
    <property type="molecule type" value="Genomic_DNA"/>
</dbReference>
<dbReference type="Proteomes" id="UP000760494">
    <property type="component" value="Unassembled WGS sequence"/>
</dbReference>
<accession>A0A2H3RNP4</accession>
<proteinExistence type="predicted"/>
<dbReference type="SUPFAM" id="SSF103473">
    <property type="entry name" value="MFS general substrate transporter"/>
    <property type="match status" value="1"/>
</dbReference>
<protein>
    <submittedName>
        <fullName evidence="1">Uncharacterized protein</fullName>
    </submittedName>
</protein>
<dbReference type="InterPro" id="IPR036259">
    <property type="entry name" value="MFS_trans_sf"/>
</dbReference>
<gene>
    <name evidence="1" type="ORF">C2S_14588</name>
</gene>
<evidence type="ECO:0000313" key="2">
    <source>
        <dbReference type="Proteomes" id="UP000760494"/>
    </source>
</evidence>
<comment type="caution">
    <text evidence="1">The sequence shown here is derived from an EMBL/GenBank/DDBJ whole genome shotgun (WGS) entry which is preliminary data.</text>
</comment>
<reference evidence="1" key="1">
    <citation type="submission" date="2019-05" db="EMBL/GenBank/DDBJ databases">
        <authorList>
            <person name="Piombo E."/>
        </authorList>
    </citation>
    <scope>NUCLEOTIDE SEQUENCE</scope>
    <source>
        <strain evidence="1">C2S</strain>
    </source>
</reference>
<evidence type="ECO:0000313" key="1">
    <source>
        <dbReference type="EMBL" id="VTT61510.1"/>
    </source>
</evidence>